<dbReference type="AlphaFoldDB" id="A0A1G1WDW6"/>
<dbReference type="Proteomes" id="UP000176389">
    <property type="component" value="Unassembled WGS sequence"/>
</dbReference>
<dbReference type="PANTHER" id="PTHR12993:SF11">
    <property type="entry name" value="N-ACETYLGLUCOSAMINYL-PHOSPHATIDYLINOSITOL DE-N-ACETYLASE"/>
    <property type="match status" value="1"/>
</dbReference>
<protein>
    <recommendedName>
        <fullName evidence="3">GlcNAc-PI de-N-acetylase</fullName>
    </recommendedName>
</protein>
<dbReference type="Gene3D" id="3.40.50.10320">
    <property type="entry name" value="LmbE-like"/>
    <property type="match status" value="1"/>
</dbReference>
<accession>A0A1G1WDW6</accession>
<sequence length="236" mass="26591">MLTLKSKKLLVIAAHPDDEVYGCGGLINKIKTAGGKVFVLFLTNGTTKDFSPRGKSLETERAKEIENVAKFLKYDGYKIAFPGDDYHLKLDQIPQKDLIHEIERGERISLETLKPDIVSFHSQGDYNQDHAAVAKAAFAACRPALPKDKFGPQIVLTYEEPMDIWTSRRPNKLNFYVELSTHDVNNKLKALQLYKSQMKKRGHPRSLETIKSLAVVRGSTIGMPFAEGYFLHKLVT</sequence>
<dbReference type="SUPFAM" id="SSF102588">
    <property type="entry name" value="LmbE-like"/>
    <property type="match status" value="1"/>
</dbReference>
<dbReference type="EMBL" id="MHCS01000036">
    <property type="protein sequence ID" value="OGY25892.1"/>
    <property type="molecule type" value="Genomic_DNA"/>
</dbReference>
<dbReference type="STRING" id="1802596.A2Z11_04155"/>
<gene>
    <name evidence="1" type="ORF">A2Z11_04155</name>
</gene>
<name>A0A1G1WDW6_9BACT</name>
<reference evidence="1 2" key="1">
    <citation type="journal article" date="2016" name="Nat. Commun.">
        <title>Thousands of microbial genomes shed light on interconnected biogeochemical processes in an aquifer system.</title>
        <authorList>
            <person name="Anantharaman K."/>
            <person name="Brown C.T."/>
            <person name="Hug L.A."/>
            <person name="Sharon I."/>
            <person name="Castelle C.J."/>
            <person name="Probst A.J."/>
            <person name="Thomas B.C."/>
            <person name="Singh A."/>
            <person name="Wilkins M.J."/>
            <person name="Karaoz U."/>
            <person name="Brodie E.L."/>
            <person name="Williams K.H."/>
            <person name="Hubbard S.S."/>
            <person name="Banfield J.F."/>
        </authorList>
    </citation>
    <scope>NUCLEOTIDE SEQUENCE [LARGE SCALE GENOMIC DNA]</scope>
</reference>
<evidence type="ECO:0000313" key="1">
    <source>
        <dbReference type="EMBL" id="OGY25892.1"/>
    </source>
</evidence>
<comment type="caution">
    <text evidence="1">The sequence shown here is derived from an EMBL/GenBank/DDBJ whole genome shotgun (WGS) entry which is preliminary data.</text>
</comment>
<evidence type="ECO:0000313" key="2">
    <source>
        <dbReference type="Proteomes" id="UP000176389"/>
    </source>
</evidence>
<organism evidence="1 2">
    <name type="scientific">Candidatus Woykebacteria bacterium RBG_16_43_9</name>
    <dbReference type="NCBI Taxonomy" id="1802596"/>
    <lineage>
        <taxon>Bacteria</taxon>
        <taxon>Candidatus Woykeibacteriota</taxon>
    </lineage>
</organism>
<proteinExistence type="predicted"/>
<evidence type="ECO:0008006" key="3">
    <source>
        <dbReference type="Google" id="ProtNLM"/>
    </source>
</evidence>
<dbReference type="GO" id="GO:0016811">
    <property type="term" value="F:hydrolase activity, acting on carbon-nitrogen (but not peptide) bonds, in linear amides"/>
    <property type="evidence" value="ECO:0007669"/>
    <property type="project" value="TreeGrafter"/>
</dbReference>
<dbReference type="PANTHER" id="PTHR12993">
    <property type="entry name" value="N-ACETYLGLUCOSAMINYL-PHOSPHATIDYLINOSITOL DE-N-ACETYLASE-RELATED"/>
    <property type="match status" value="1"/>
</dbReference>
<dbReference type="InterPro" id="IPR003737">
    <property type="entry name" value="GlcNAc_PI_deacetylase-related"/>
</dbReference>
<dbReference type="Pfam" id="PF02585">
    <property type="entry name" value="PIG-L"/>
    <property type="match status" value="1"/>
</dbReference>
<dbReference type="InterPro" id="IPR024078">
    <property type="entry name" value="LmbE-like_dom_sf"/>
</dbReference>